<comment type="caution">
    <text evidence="1">The sequence shown here is derived from an EMBL/GenBank/DDBJ whole genome shotgun (WGS) entry which is preliminary data.</text>
</comment>
<evidence type="ECO:0000313" key="2">
    <source>
        <dbReference type="Proteomes" id="UP000587524"/>
    </source>
</evidence>
<organism evidence="1 2">
    <name type="scientific">Aminobacter ciceronei</name>
    <dbReference type="NCBI Taxonomy" id="150723"/>
    <lineage>
        <taxon>Bacteria</taxon>
        <taxon>Pseudomonadati</taxon>
        <taxon>Pseudomonadota</taxon>
        <taxon>Alphaproteobacteria</taxon>
        <taxon>Hyphomicrobiales</taxon>
        <taxon>Phyllobacteriaceae</taxon>
        <taxon>Aminobacter</taxon>
    </lineage>
</organism>
<sequence>MARSVDSKLVNAANYHGPILGKRPPEGEDEMNVLEDPGLAEASRSVTERLNRNCFCITLDRAALWAALDHEAGVTGFYEAFIESRPHLFSNVPVFLSKSVIEEMRGIVDAIEAATKLPGYRDAVLSWAPEIAQRDFGPAGALMGYDFHLGDDGPKLIEVNTNAGGAFLNALLAKAQKACCAQVEQGLIGTRDDDFETRVVAMFRDEWQRQRGASSPRRIAIIDDRPEDQYLYPEFVLARWMLLKHGIDAVVGDASELQYESGRLRLAGHEIDLVYNRLVDFALDRPEHAVLRAAYRDGAVVVTPNPHNHALFASKRNLTLLSDPAALEAFGLSADMRLRLAGVPRTVLVTPDNADALWHSRKDMFFKPLSGHGSKAVYRGDKVTKGVWTEIARGGFVAQAFAAPGQRMIEIDGAPAPRKMDVRLYTYSGRVLLAAARLYQGQTTNFRTPGGGFAPVLVL</sequence>
<reference evidence="1 2" key="1">
    <citation type="submission" date="2020-08" db="EMBL/GenBank/DDBJ databases">
        <title>Genomic Encyclopedia of Type Strains, Phase IV (KMG-IV): sequencing the most valuable type-strain genomes for metagenomic binning, comparative biology and taxonomic classification.</title>
        <authorList>
            <person name="Goeker M."/>
        </authorList>
    </citation>
    <scope>NUCLEOTIDE SEQUENCE [LARGE SCALE GENOMIC DNA]</scope>
    <source>
        <strain evidence="1 2">DSM 17455</strain>
    </source>
</reference>
<dbReference type="Proteomes" id="UP000587524">
    <property type="component" value="Unassembled WGS sequence"/>
</dbReference>
<keyword evidence="2" id="KW-1185">Reference proteome</keyword>
<accession>A0ABR6C0G0</accession>
<dbReference type="SUPFAM" id="SSF56059">
    <property type="entry name" value="Glutathione synthetase ATP-binding domain-like"/>
    <property type="match status" value="1"/>
</dbReference>
<evidence type="ECO:0000313" key="1">
    <source>
        <dbReference type="EMBL" id="MBA9018451.1"/>
    </source>
</evidence>
<evidence type="ECO:0008006" key="3">
    <source>
        <dbReference type="Google" id="ProtNLM"/>
    </source>
</evidence>
<protein>
    <recommendedName>
        <fullName evidence="3">Circularly permuted type 2 ATP-grasp protein</fullName>
    </recommendedName>
</protein>
<proteinExistence type="predicted"/>
<dbReference type="EMBL" id="JACJHZ010000002">
    <property type="protein sequence ID" value="MBA9018451.1"/>
    <property type="molecule type" value="Genomic_DNA"/>
</dbReference>
<name>A0ABR6C0G0_9HYPH</name>
<gene>
    <name evidence="1" type="ORF">HNQ97_000437</name>
</gene>